<evidence type="ECO:0000259" key="1">
    <source>
        <dbReference type="Pfam" id="PF00899"/>
    </source>
</evidence>
<evidence type="ECO:0000313" key="2">
    <source>
        <dbReference type="EMBL" id="MDP5309062.1"/>
    </source>
</evidence>
<dbReference type="EMBL" id="JAVAMQ010000032">
    <property type="protein sequence ID" value="MDP5309062.1"/>
    <property type="molecule type" value="Genomic_DNA"/>
</dbReference>
<evidence type="ECO:0000313" key="3">
    <source>
        <dbReference type="Proteomes" id="UP001224997"/>
    </source>
</evidence>
<name>A0ABT9JJ31_9RHOB</name>
<sequence length="208" mass="22595">MISYERQNRIEHLTVAEVATVLGAGGLGTWVAYLLALSGVAEIHIFTPELKVRDFDVARFPFPANAIGSNRGEALKIVIESIRPDCKVVLNERFQHNRDEKKLSGAVFNCAADTNDFDETIYTYCQDNGLNYVTGGYEGAAGGVAVGPHLAVPPQPEPVPSWPPVLSFVASMMVHAAFVRPFSFFGTPDSLDVGLEKARTLSRPGMAR</sequence>
<accession>A0ABT9JJ31</accession>
<dbReference type="Pfam" id="PF00899">
    <property type="entry name" value="ThiF"/>
    <property type="match status" value="1"/>
</dbReference>
<keyword evidence="3" id="KW-1185">Reference proteome</keyword>
<feature type="domain" description="THIF-type NAD/FAD binding fold" evidence="1">
    <location>
        <begin position="5"/>
        <end position="145"/>
    </location>
</feature>
<dbReference type="InterPro" id="IPR035985">
    <property type="entry name" value="Ubiquitin-activating_enz"/>
</dbReference>
<dbReference type="Gene3D" id="3.40.50.720">
    <property type="entry name" value="NAD(P)-binding Rossmann-like Domain"/>
    <property type="match status" value="1"/>
</dbReference>
<dbReference type="GO" id="GO:0016779">
    <property type="term" value="F:nucleotidyltransferase activity"/>
    <property type="evidence" value="ECO:0007669"/>
    <property type="project" value="UniProtKB-KW"/>
</dbReference>
<keyword evidence="2" id="KW-0808">Transferase</keyword>
<reference evidence="2 3" key="1">
    <citation type="submission" date="2023-08" db="EMBL/GenBank/DDBJ databases">
        <authorList>
            <person name="Park J.-S."/>
        </authorList>
    </citation>
    <scope>NUCLEOTIDE SEQUENCE [LARGE SCALE GENOMIC DNA]</scope>
    <source>
        <strain evidence="2 3">2205BS29-5</strain>
    </source>
</reference>
<dbReference type="RefSeq" id="WP_305964887.1">
    <property type="nucleotide sequence ID" value="NZ_JAVAMQ010000032.1"/>
</dbReference>
<dbReference type="SUPFAM" id="SSF69572">
    <property type="entry name" value="Activating enzymes of the ubiquitin-like proteins"/>
    <property type="match status" value="1"/>
</dbReference>
<keyword evidence="2" id="KW-0548">Nucleotidyltransferase</keyword>
<organism evidence="2 3">
    <name type="scientific">Paracoccus spongiarum</name>
    <dbReference type="NCBI Taxonomy" id="3064387"/>
    <lineage>
        <taxon>Bacteria</taxon>
        <taxon>Pseudomonadati</taxon>
        <taxon>Pseudomonadota</taxon>
        <taxon>Alphaproteobacteria</taxon>
        <taxon>Rhodobacterales</taxon>
        <taxon>Paracoccaceae</taxon>
        <taxon>Paracoccus</taxon>
    </lineage>
</organism>
<proteinExistence type="predicted"/>
<gene>
    <name evidence="2" type="ORF">Q5Y72_18475</name>
</gene>
<comment type="caution">
    <text evidence="2">The sequence shown here is derived from an EMBL/GenBank/DDBJ whole genome shotgun (WGS) entry which is preliminary data.</text>
</comment>
<dbReference type="Proteomes" id="UP001224997">
    <property type="component" value="Unassembled WGS sequence"/>
</dbReference>
<protein>
    <submittedName>
        <fullName evidence="2">ThiF family adenylyltransferase</fullName>
    </submittedName>
</protein>
<dbReference type="InterPro" id="IPR000594">
    <property type="entry name" value="ThiF_NAD_FAD-bd"/>
</dbReference>